<evidence type="ECO:0000313" key="3">
    <source>
        <dbReference type="Proteomes" id="UP001487740"/>
    </source>
</evidence>
<comment type="caution">
    <text evidence="2">The sequence shown here is derived from an EMBL/GenBank/DDBJ whole genome shotgun (WGS) entry which is preliminary data.</text>
</comment>
<protein>
    <submittedName>
        <fullName evidence="2">Uncharacterized protein</fullName>
    </submittedName>
</protein>
<evidence type="ECO:0000256" key="1">
    <source>
        <dbReference type="SAM" id="MobiDB-lite"/>
    </source>
</evidence>
<organism evidence="2 3">
    <name type="scientific">Scylla paramamosain</name>
    <name type="common">Mud crab</name>
    <dbReference type="NCBI Taxonomy" id="85552"/>
    <lineage>
        <taxon>Eukaryota</taxon>
        <taxon>Metazoa</taxon>
        <taxon>Ecdysozoa</taxon>
        <taxon>Arthropoda</taxon>
        <taxon>Crustacea</taxon>
        <taxon>Multicrustacea</taxon>
        <taxon>Malacostraca</taxon>
        <taxon>Eumalacostraca</taxon>
        <taxon>Eucarida</taxon>
        <taxon>Decapoda</taxon>
        <taxon>Pleocyemata</taxon>
        <taxon>Brachyura</taxon>
        <taxon>Eubrachyura</taxon>
        <taxon>Portunoidea</taxon>
        <taxon>Portunidae</taxon>
        <taxon>Portuninae</taxon>
        <taxon>Scylla</taxon>
    </lineage>
</organism>
<evidence type="ECO:0000313" key="2">
    <source>
        <dbReference type="EMBL" id="KAK8406495.1"/>
    </source>
</evidence>
<dbReference type="AlphaFoldDB" id="A0AAW0V2N3"/>
<accession>A0AAW0V2N3</accession>
<dbReference type="EMBL" id="JARAKH010000002">
    <property type="protein sequence ID" value="KAK8406495.1"/>
    <property type="molecule type" value="Genomic_DNA"/>
</dbReference>
<dbReference type="Proteomes" id="UP001487740">
    <property type="component" value="Unassembled WGS sequence"/>
</dbReference>
<name>A0AAW0V2N3_SCYPA</name>
<feature type="compositionally biased region" description="Basic and acidic residues" evidence="1">
    <location>
        <begin position="232"/>
        <end position="241"/>
    </location>
</feature>
<reference evidence="2 3" key="1">
    <citation type="submission" date="2023-03" db="EMBL/GenBank/DDBJ databases">
        <title>High-quality genome of Scylla paramamosain provides insights in environmental adaptation.</title>
        <authorList>
            <person name="Zhang L."/>
        </authorList>
    </citation>
    <scope>NUCLEOTIDE SEQUENCE [LARGE SCALE GENOMIC DNA]</scope>
    <source>
        <strain evidence="2">LZ_2023a</strain>
        <tissue evidence="2">Muscle</tissue>
    </source>
</reference>
<gene>
    <name evidence="2" type="ORF">O3P69_007263</name>
</gene>
<keyword evidence="3" id="KW-1185">Reference proteome</keyword>
<feature type="region of interest" description="Disordered" evidence="1">
    <location>
        <begin position="156"/>
        <end position="186"/>
    </location>
</feature>
<proteinExistence type="predicted"/>
<feature type="compositionally biased region" description="Basic and acidic residues" evidence="1">
    <location>
        <begin position="170"/>
        <end position="186"/>
    </location>
</feature>
<feature type="region of interest" description="Disordered" evidence="1">
    <location>
        <begin position="201"/>
        <end position="243"/>
    </location>
</feature>
<sequence>MGSRSSRSSGGRFRYTCVTVASRKENGDSASLVTPCRTPLHHHFPRRRERPRWDQGGEDCRPTLSDVRVGVLEEERDGDVKELITTITITFITITIHQRDEKVLRILHLSRTSSLHQQRSPTYAREPKMSFSFCPPTQLCRSGGSVWRREARRGLGVTGLQGGGPVRGRAGLDRRGKEWEGRDGTEKQETITHIVNPSLYSKQDTSTRIQEERKGEEGSVSIPVSYPMAPADGRETRHADDTTTTTTTAAAVTLLPPHRVAWCALPFDCTCVPRLPSSAANQWERGPHSPHTLSIFLTVLWVGPRRHRSRVPAAELPSLYPAPFLLSWVFCGAGLSSCECFPAPAECGERQEHQRGRLLPHCGGGSPDVVPFSSWRLPAEHLKWHPRGKQSVCFTQTGEVKHAKQDGTFSSWLGCSASHSSWRNAFSPTKLSLLASSGTIPTRHLADNGTVRQNQVFSGVVDIR</sequence>
<feature type="compositionally biased region" description="Gly residues" evidence="1">
    <location>
        <begin position="156"/>
        <end position="166"/>
    </location>
</feature>